<comment type="caution">
    <text evidence="2">The sequence shown here is derived from an EMBL/GenBank/DDBJ whole genome shotgun (WGS) entry which is preliminary data.</text>
</comment>
<name>A0A7K0DYR4_9NOCA</name>
<dbReference type="InterPro" id="IPR002347">
    <property type="entry name" value="SDR_fam"/>
</dbReference>
<evidence type="ECO:0000313" key="2">
    <source>
        <dbReference type="EMBL" id="MQY30688.1"/>
    </source>
</evidence>
<reference evidence="2 3" key="1">
    <citation type="submission" date="2019-10" db="EMBL/GenBank/DDBJ databases">
        <title>Nocardia macrotermitis sp. nov. and Nocardia aurantia sp. nov., isolated from the gut of fungus growing-termite Macrotermes natalensis.</title>
        <authorList>
            <person name="Benndorf R."/>
            <person name="Schwitalla J."/>
            <person name="Martin K."/>
            <person name="De Beer W."/>
            <person name="Kaster A.-K."/>
            <person name="Vollmers J."/>
            <person name="Poulsen M."/>
            <person name="Beemelmanns C."/>
        </authorList>
    </citation>
    <scope>NUCLEOTIDE SEQUENCE [LARGE SCALE GENOMIC DNA]</scope>
    <source>
        <strain evidence="2 3">RB56</strain>
    </source>
</reference>
<proteinExistence type="predicted"/>
<organism evidence="2 3">
    <name type="scientific">Nocardia aurantia</name>
    <dbReference type="NCBI Taxonomy" id="2585199"/>
    <lineage>
        <taxon>Bacteria</taxon>
        <taxon>Bacillati</taxon>
        <taxon>Actinomycetota</taxon>
        <taxon>Actinomycetes</taxon>
        <taxon>Mycobacteriales</taxon>
        <taxon>Nocardiaceae</taxon>
        <taxon>Nocardia</taxon>
    </lineage>
</organism>
<gene>
    <name evidence="2" type="primary">fabG_20</name>
    <name evidence="2" type="ORF">NRB56_62900</name>
</gene>
<dbReference type="InterPro" id="IPR036291">
    <property type="entry name" value="NAD(P)-bd_dom_sf"/>
</dbReference>
<keyword evidence="1 2" id="KW-0560">Oxidoreductase</keyword>
<dbReference type="EMBL" id="WEGI01000014">
    <property type="protein sequence ID" value="MQY30688.1"/>
    <property type="molecule type" value="Genomic_DNA"/>
</dbReference>
<dbReference type="PANTHER" id="PTHR43157">
    <property type="entry name" value="PHOSPHATIDYLINOSITOL-GLYCAN BIOSYNTHESIS CLASS F PROTEIN-RELATED"/>
    <property type="match status" value="1"/>
</dbReference>
<dbReference type="EC" id="1.1.1.100" evidence="2"/>
<dbReference type="Gene3D" id="3.40.50.720">
    <property type="entry name" value="NAD(P)-binding Rossmann-like Domain"/>
    <property type="match status" value="1"/>
</dbReference>
<dbReference type="AlphaFoldDB" id="A0A7K0DYR4"/>
<protein>
    <submittedName>
        <fullName evidence="2">3-oxoacyl-[acyl-carrier-protein] reductase</fullName>
        <ecNumber evidence="2">1.1.1.100</ecNumber>
    </submittedName>
</protein>
<dbReference type="OrthoDB" id="3237043at2"/>
<dbReference type="RefSeq" id="WP_153347917.1">
    <property type="nucleotide sequence ID" value="NZ_WEGI01000014.1"/>
</dbReference>
<evidence type="ECO:0000256" key="1">
    <source>
        <dbReference type="ARBA" id="ARBA00023002"/>
    </source>
</evidence>
<dbReference type="Proteomes" id="UP000431401">
    <property type="component" value="Unassembled WGS sequence"/>
</dbReference>
<dbReference type="PRINTS" id="PR00081">
    <property type="entry name" value="GDHRDH"/>
</dbReference>
<dbReference type="Pfam" id="PF00106">
    <property type="entry name" value="adh_short"/>
    <property type="match status" value="1"/>
</dbReference>
<accession>A0A7K0DYR4</accession>
<dbReference type="SUPFAM" id="SSF51735">
    <property type="entry name" value="NAD(P)-binding Rossmann-fold domains"/>
    <property type="match status" value="1"/>
</dbReference>
<sequence length="292" mass="30962">MTSTFDPARPVAVVTGASSGIGKATARELLARGWQVIGVGRDPQRSAAAAAELGGDFVMLRGDFTLMAEVRRVADEILSRTERLDVLINNAGGVRDRRIVTADGTEATFAANHLAPFLLTRELWSSLAVTAAARPAGAVRVLAVSSTAHRSSRGLDWDDVQSLGVEHPTVAYCRVKLANILFTRELARRGAAEGIIAQAMHPGVVASNFATHGDAAMRAHMAAADTVSPDEPAETLVWLATDPEGGHTPGRYFHRRAEEAPAELALDDEAAARLWVESEKLLAALGFAAAVR</sequence>
<keyword evidence="3" id="KW-1185">Reference proteome</keyword>
<dbReference type="GO" id="GO:0004316">
    <property type="term" value="F:3-oxoacyl-[acyl-carrier-protein] reductase (NADPH) activity"/>
    <property type="evidence" value="ECO:0007669"/>
    <property type="project" value="UniProtKB-EC"/>
</dbReference>
<dbReference type="PANTHER" id="PTHR43157:SF31">
    <property type="entry name" value="PHOSPHATIDYLINOSITOL-GLYCAN BIOSYNTHESIS CLASS F PROTEIN"/>
    <property type="match status" value="1"/>
</dbReference>
<evidence type="ECO:0000313" key="3">
    <source>
        <dbReference type="Proteomes" id="UP000431401"/>
    </source>
</evidence>